<dbReference type="InParanoid" id="A0A067QQL8"/>
<dbReference type="InterPro" id="IPR011990">
    <property type="entry name" value="TPR-like_helical_dom_sf"/>
</dbReference>
<keyword evidence="5" id="KW-0802">TPR repeat</keyword>
<dbReference type="OMA" id="YRFKEHV"/>
<dbReference type="EMBL" id="KK853541">
    <property type="protein sequence ID" value="KDR06866.1"/>
    <property type="molecule type" value="Genomic_DNA"/>
</dbReference>
<dbReference type="GO" id="GO:0097431">
    <property type="term" value="C:mitotic spindle pole"/>
    <property type="evidence" value="ECO:0007669"/>
    <property type="project" value="TreeGrafter"/>
</dbReference>
<feature type="coiled-coil region" evidence="9">
    <location>
        <begin position="37"/>
        <end position="64"/>
    </location>
</feature>
<comment type="subunit">
    <text evidence="2">Interacts with microtubules.</text>
</comment>
<evidence type="ECO:0000256" key="6">
    <source>
        <dbReference type="ARBA" id="ARBA00023212"/>
    </source>
</evidence>
<protein>
    <recommendedName>
        <fullName evidence="7">Regulator of microtubule dynamics protein 1</fullName>
    </recommendedName>
    <alternativeName>
        <fullName evidence="8">Protein FAM82B</fullName>
    </alternativeName>
</protein>
<dbReference type="InterPro" id="IPR049039">
    <property type="entry name" value="RMD1-3_a_helical_rpt"/>
</dbReference>
<keyword evidence="3" id="KW-0963">Cytoplasm</keyword>
<reference evidence="11 12" key="1">
    <citation type="journal article" date="2014" name="Nat. Commun.">
        <title>Molecular traces of alternative social organization in a termite genome.</title>
        <authorList>
            <person name="Terrapon N."/>
            <person name="Li C."/>
            <person name="Robertson H.M."/>
            <person name="Ji L."/>
            <person name="Meng X."/>
            <person name="Booth W."/>
            <person name="Chen Z."/>
            <person name="Childers C.P."/>
            <person name="Glastad K.M."/>
            <person name="Gokhale K."/>
            <person name="Gowin J."/>
            <person name="Gronenberg W."/>
            <person name="Hermansen R.A."/>
            <person name="Hu H."/>
            <person name="Hunt B.G."/>
            <person name="Huylmans A.K."/>
            <person name="Khalil S.M."/>
            <person name="Mitchell R.D."/>
            <person name="Munoz-Torres M.C."/>
            <person name="Mustard J.A."/>
            <person name="Pan H."/>
            <person name="Reese J.T."/>
            <person name="Scharf M.E."/>
            <person name="Sun F."/>
            <person name="Vogel H."/>
            <person name="Xiao J."/>
            <person name="Yang W."/>
            <person name="Yang Z."/>
            <person name="Yang Z."/>
            <person name="Zhou J."/>
            <person name="Zhu J."/>
            <person name="Brent C.S."/>
            <person name="Elsik C.G."/>
            <person name="Goodisman M.A."/>
            <person name="Liberles D.A."/>
            <person name="Roe R.M."/>
            <person name="Vargo E.L."/>
            <person name="Vilcinskas A."/>
            <person name="Wang J."/>
            <person name="Bornberg-Bauer E."/>
            <person name="Korb J."/>
            <person name="Zhang G."/>
            <person name="Liebig J."/>
        </authorList>
    </citation>
    <scope>NUCLEOTIDE SEQUENCE [LARGE SCALE GENOMIC DNA]</scope>
    <source>
        <tissue evidence="11">Whole organism</tissue>
    </source>
</reference>
<dbReference type="SUPFAM" id="SSF48452">
    <property type="entry name" value="TPR-like"/>
    <property type="match status" value="1"/>
</dbReference>
<evidence type="ECO:0000256" key="8">
    <source>
        <dbReference type="ARBA" id="ARBA00041958"/>
    </source>
</evidence>
<keyword evidence="12" id="KW-1185">Reference proteome</keyword>
<comment type="subcellular location">
    <subcellularLocation>
        <location evidence="1">Cytoplasm</location>
        <location evidence="1">Cytoskeleton</location>
    </subcellularLocation>
</comment>
<name>A0A067QQL8_ZOONE</name>
<dbReference type="Proteomes" id="UP000027135">
    <property type="component" value="Unassembled WGS sequence"/>
</dbReference>
<feature type="transmembrane region" description="Helical" evidence="10">
    <location>
        <begin position="6"/>
        <end position="28"/>
    </location>
</feature>
<dbReference type="PANTHER" id="PTHR16056">
    <property type="entry name" value="REGULATOR OF MICROTUBULE DYNAMICS PROTEIN"/>
    <property type="match status" value="1"/>
</dbReference>
<dbReference type="GO" id="GO:0005739">
    <property type="term" value="C:mitochondrion"/>
    <property type="evidence" value="ECO:0007669"/>
    <property type="project" value="TreeGrafter"/>
</dbReference>
<dbReference type="Gene3D" id="1.25.40.10">
    <property type="entry name" value="Tetratricopeptide repeat domain"/>
    <property type="match status" value="1"/>
</dbReference>
<dbReference type="GO" id="GO:0008017">
    <property type="term" value="F:microtubule binding"/>
    <property type="evidence" value="ECO:0007669"/>
    <property type="project" value="TreeGrafter"/>
</dbReference>
<evidence type="ECO:0000256" key="2">
    <source>
        <dbReference type="ARBA" id="ARBA00011375"/>
    </source>
</evidence>
<keyword evidence="10" id="KW-1133">Transmembrane helix</keyword>
<evidence type="ECO:0000256" key="9">
    <source>
        <dbReference type="SAM" id="Coils"/>
    </source>
</evidence>
<dbReference type="GO" id="GO:0005876">
    <property type="term" value="C:spindle microtubule"/>
    <property type="evidence" value="ECO:0007669"/>
    <property type="project" value="TreeGrafter"/>
</dbReference>
<evidence type="ECO:0000313" key="11">
    <source>
        <dbReference type="EMBL" id="KDR06866.1"/>
    </source>
</evidence>
<evidence type="ECO:0000256" key="5">
    <source>
        <dbReference type="ARBA" id="ARBA00022803"/>
    </source>
</evidence>
<evidence type="ECO:0000313" key="12">
    <source>
        <dbReference type="Proteomes" id="UP000027135"/>
    </source>
</evidence>
<keyword evidence="9" id="KW-0175">Coiled coil</keyword>
<organism evidence="11 12">
    <name type="scientific">Zootermopsis nevadensis</name>
    <name type="common">Dampwood termite</name>
    <dbReference type="NCBI Taxonomy" id="136037"/>
    <lineage>
        <taxon>Eukaryota</taxon>
        <taxon>Metazoa</taxon>
        <taxon>Ecdysozoa</taxon>
        <taxon>Arthropoda</taxon>
        <taxon>Hexapoda</taxon>
        <taxon>Insecta</taxon>
        <taxon>Pterygota</taxon>
        <taxon>Neoptera</taxon>
        <taxon>Polyneoptera</taxon>
        <taxon>Dictyoptera</taxon>
        <taxon>Blattodea</taxon>
        <taxon>Blattoidea</taxon>
        <taxon>Termitoidae</taxon>
        <taxon>Termopsidae</taxon>
        <taxon>Zootermopsis</taxon>
    </lineage>
</organism>
<dbReference type="eggNOG" id="ENOG502QS2U">
    <property type="taxonomic scope" value="Eukaryota"/>
</dbReference>
<keyword evidence="10" id="KW-0472">Membrane</keyword>
<keyword evidence="10" id="KW-0812">Transmembrane</keyword>
<evidence type="ECO:0000256" key="1">
    <source>
        <dbReference type="ARBA" id="ARBA00004245"/>
    </source>
</evidence>
<evidence type="ECO:0000256" key="7">
    <source>
        <dbReference type="ARBA" id="ARBA00039966"/>
    </source>
</evidence>
<accession>A0A067QQL8</accession>
<dbReference type="AlphaFoldDB" id="A0A067QQL8"/>
<dbReference type="Pfam" id="PF21033">
    <property type="entry name" value="RMD1-3"/>
    <property type="match status" value="1"/>
</dbReference>
<dbReference type="STRING" id="136037.A0A067QQL8"/>
<evidence type="ECO:0000256" key="10">
    <source>
        <dbReference type="SAM" id="Phobius"/>
    </source>
</evidence>
<proteinExistence type="predicted"/>
<keyword evidence="6" id="KW-0206">Cytoskeleton</keyword>
<keyword evidence="4" id="KW-0677">Repeat</keyword>
<gene>
    <name evidence="11" type="ORF">L798_03347</name>
</gene>
<sequence length="371" mass="41404">MNVDFLRSLIAVAVGAGVLLGAAGIFLYHQLNAEKRRRMLQRDLARLDMTVADMRSELDSLRRANRGRRSVLRKVNSRSLSATDSVVDTDIDMYSTVGTDDDEEFFDFSDEDDVMVTSGHLGNASETETDPSLMVLFDEVDRLLKGPTENKGAAYNLLLEHEDEYADCASVLWRLAKASHMMATAYGAEGNNEKKKEFVLKGVNYAQRALELDESNAEAHKWFAVNVGNRGEFLGTREKIEDGFVFKQHVDIALALQPDDPSLHHLLGRFSYEVANLSWVERKLAGALFTELPTATYSEAIEHCLKAESLSPTPWKENRLLLAKCHIGEGNYTDALPWLDLASQVTVLTADDQSAEREVQSLLAKYGSYCE</sequence>
<dbReference type="PANTHER" id="PTHR16056:SF16">
    <property type="entry name" value="REGULATOR OF MICROTUBULE DYNAMICS PROTEIN 1"/>
    <property type="match status" value="1"/>
</dbReference>
<evidence type="ECO:0000256" key="4">
    <source>
        <dbReference type="ARBA" id="ARBA00022737"/>
    </source>
</evidence>
<evidence type="ECO:0000256" key="3">
    <source>
        <dbReference type="ARBA" id="ARBA00022490"/>
    </source>
</evidence>